<gene>
    <name evidence="8" type="ORF">A4X09_0g1137</name>
</gene>
<keyword evidence="5 7" id="KW-0472">Membrane</keyword>
<feature type="compositionally biased region" description="Low complexity" evidence="6">
    <location>
        <begin position="89"/>
        <end position="98"/>
    </location>
</feature>
<comment type="caution">
    <text evidence="8">The sequence shown here is derived from an EMBL/GenBank/DDBJ whole genome shotgun (WGS) entry which is preliminary data.</text>
</comment>
<evidence type="ECO:0008006" key="10">
    <source>
        <dbReference type="Google" id="ProtNLM"/>
    </source>
</evidence>
<dbReference type="InterPro" id="IPR000612">
    <property type="entry name" value="PMP3"/>
</dbReference>
<comment type="similarity">
    <text evidence="2">Belongs to the UPF0057 (PMP3) family.</text>
</comment>
<dbReference type="EMBL" id="LWDG02000024">
    <property type="protein sequence ID" value="KAE8271226.1"/>
    <property type="molecule type" value="Genomic_DNA"/>
</dbReference>
<keyword evidence="3 7" id="KW-0812">Transmembrane</keyword>
<keyword evidence="4 7" id="KW-1133">Transmembrane helix</keyword>
<keyword evidence="9" id="KW-1185">Reference proteome</keyword>
<dbReference type="Pfam" id="PF01679">
    <property type="entry name" value="Pmp3"/>
    <property type="match status" value="1"/>
</dbReference>
<evidence type="ECO:0000256" key="1">
    <source>
        <dbReference type="ARBA" id="ARBA00004370"/>
    </source>
</evidence>
<reference evidence="8" key="1">
    <citation type="submission" date="2016-04" db="EMBL/GenBank/DDBJ databases">
        <authorList>
            <person name="Nguyen H.D."/>
            <person name="Samba Siva P."/>
            <person name="Cullis J."/>
            <person name="Levesque C.A."/>
            <person name="Hambleton S."/>
        </authorList>
    </citation>
    <scope>NUCLEOTIDE SEQUENCE</scope>
    <source>
        <strain evidence="8">DAOMC 236422</strain>
    </source>
</reference>
<proteinExistence type="inferred from homology"/>
<dbReference type="AlphaFoldDB" id="A0A8X7T711"/>
<protein>
    <recommendedName>
        <fullName evidence="10">Plasma membrane proteolipid 3</fullName>
    </recommendedName>
</protein>
<dbReference type="PANTHER" id="PTHR21659">
    <property type="entry name" value="HYDROPHOBIC PROTEIN RCI2 LOW TEMPERATURE AND SALT RESPONSIVE PROTEIN LTI6 -RELATED"/>
    <property type="match status" value="1"/>
</dbReference>
<dbReference type="Proteomes" id="UP000078113">
    <property type="component" value="Unassembled WGS sequence"/>
</dbReference>
<sequence>MARKDKQPSSTNDVLLYFIAIFIPPASVFIKRGCGADFWINLLLTILAWLPGLIHAWYIIAKYPDLDRRVVDGSSTSASTPYHQQIATPIPTGAAHAPAPAPAPSHPPTHGYPSAPPVYQAPAYQPPSHVKN</sequence>
<dbReference type="PANTHER" id="PTHR21659:SF112">
    <property type="entry name" value="PROTEIN SNA2-RELATED"/>
    <property type="match status" value="1"/>
</dbReference>
<reference evidence="8" key="2">
    <citation type="journal article" date="2019" name="IMA Fungus">
        <title>Genome sequencing and comparison of five Tilletia species to identify candidate genes for the detection of regulated species infecting wheat.</title>
        <authorList>
            <person name="Nguyen H.D.T."/>
            <person name="Sultana T."/>
            <person name="Kesanakurti P."/>
            <person name="Hambleton S."/>
        </authorList>
    </citation>
    <scope>NUCLEOTIDE SEQUENCE</scope>
    <source>
        <strain evidence="8">DAOMC 236422</strain>
    </source>
</reference>
<evidence type="ECO:0000256" key="3">
    <source>
        <dbReference type="ARBA" id="ARBA00022692"/>
    </source>
</evidence>
<evidence type="ECO:0000313" key="8">
    <source>
        <dbReference type="EMBL" id="KAE8271226.1"/>
    </source>
</evidence>
<evidence type="ECO:0000256" key="4">
    <source>
        <dbReference type="ARBA" id="ARBA00022989"/>
    </source>
</evidence>
<dbReference type="GO" id="GO:0016020">
    <property type="term" value="C:membrane"/>
    <property type="evidence" value="ECO:0007669"/>
    <property type="project" value="UniProtKB-SubCell"/>
</dbReference>
<feature type="transmembrane region" description="Helical" evidence="7">
    <location>
        <begin position="14"/>
        <end position="32"/>
    </location>
</feature>
<evidence type="ECO:0000256" key="6">
    <source>
        <dbReference type="SAM" id="MobiDB-lite"/>
    </source>
</evidence>
<feature type="transmembrane region" description="Helical" evidence="7">
    <location>
        <begin position="38"/>
        <end position="60"/>
    </location>
</feature>
<evidence type="ECO:0000256" key="2">
    <source>
        <dbReference type="ARBA" id="ARBA00009530"/>
    </source>
</evidence>
<evidence type="ECO:0000313" key="9">
    <source>
        <dbReference type="Proteomes" id="UP000078113"/>
    </source>
</evidence>
<accession>A0A8X7T711</accession>
<evidence type="ECO:0000256" key="7">
    <source>
        <dbReference type="SAM" id="Phobius"/>
    </source>
</evidence>
<comment type="subcellular location">
    <subcellularLocation>
        <location evidence="1">Membrane</location>
    </subcellularLocation>
</comment>
<evidence type="ECO:0000256" key="5">
    <source>
        <dbReference type="ARBA" id="ARBA00023136"/>
    </source>
</evidence>
<name>A0A8X7T711_9BASI</name>
<feature type="compositionally biased region" description="Low complexity" evidence="6">
    <location>
        <begin position="108"/>
        <end position="132"/>
    </location>
</feature>
<feature type="region of interest" description="Disordered" evidence="6">
    <location>
        <begin position="89"/>
        <end position="132"/>
    </location>
</feature>
<organism evidence="8 9">
    <name type="scientific">Tilletia walkeri</name>
    <dbReference type="NCBI Taxonomy" id="117179"/>
    <lineage>
        <taxon>Eukaryota</taxon>
        <taxon>Fungi</taxon>
        <taxon>Dikarya</taxon>
        <taxon>Basidiomycota</taxon>
        <taxon>Ustilaginomycotina</taxon>
        <taxon>Exobasidiomycetes</taxon>
        <taxon>Tilletiales</taxon>
        <taxon>Tilletiaceae</taxon>
        <taxon>Tilletia</taxon>
    </lineage>
</organism>